<evidence type="ECO:0000313" key="2">
    <source>
        <dbReference type="EMBL" id="POV98715.1"/>
    </source>
</evidence>
<evidence type="ECO:0000313" key="3">
    <source>
        <dbReference type="Proteomes" id="UP000239156"/>
    </source>
</evidence>
<dbReference type="EMBL" id="PKSL01000219">
    <property type="protein sequence ID" value="POV98715.1"/>
    <property type="molecule type" value="Genomic_DNA"/>
</dbReference>
<dbReference type="AlphaFoldDB" id="A0A2S4UN19"/>
<dbReference type="VEuPathDB" id="FungiDB:PSTT_14279"/>
<sequence>TIPSNNQHDTNTVEDFEEYLSLTKCVVNDLPPRPAGVEMDECYNLLPFMHFTDAYPELGNPSRGLCLKSDKPFRRHHFPQRPGSIAARPVASTSTATSTSPPSSVSRSTPGSPHSTYPNNPQQGTYSYPTTP</sequence>
<proteinExistence type="predicted"/>
<dbReference type="VEuPathDB" id="FungiDB:PSHT_05599"/>
<organism evidence="2 3">
    <name type="scientific">Puccinia striiformis</name>
    <dbReference type="NCBI Taxonomy" id="27350"/>
    <lineage>
        <taxon>Eukaryota</taxon>
        <taxon>Fungi</taxon>
        <taxon>Dikarya</taxon>
        <taxon>Basidiomycota</taxon>
        <taxon>Pucciniomycotina</taxon>
        <taxon>Pucciniomycetes</taxon>
        <taxon>Pucciniales</taxon>
        <taxon>Pucciniaceae</taxon>
        <taxon>Puccinia</taxon>
    </lineage>
</organism>
<gene>
    <name evidence="2" type="ORF">PSTT_14279</name>
</gene>
<reference evidence="2" key="1">
    <citation type="submission" date="2017-12" db="EMBL/GenBank/DDBJ databases">
        <title>Gene loss provides genomic basis for host adaptation in cereal stripe rust fungi.</title>
        <authorList>
            <person name="Xia C."/>
        </authorList>
    </citation>
    <scope>NUCLEOTIDE SEQUENCE [LARGE SCALE GENOMIC DNA]</scope>
    <source>
        <strain evidence="2">93-210</strain>
    </source>
</reference>
<feature type="compositionally biased region" description="Polar residues" evidence="1">
    <location>
        <begin position="114"/>
        <end position="132"/>
    </location>
</feature>
<protein>
    <submittedName>
        <fullName evidence="2">Uncharacterized protein</fullName>
    </submittedName>
</protein>
<name>A0A2S4UN19_9BASI</name>
<feature type="non-terminal residue" evidence="2">
    <location>
        <position position="132"/>
    </location>
</feature>
<dbReference type="Proteomes" id="UP000239156">
    <property type="component" value="Unassembled WGS sequence"/>
</dbReference>
<accession>A0A2S4UN19</accession>
<feature type="non-terminal residue" evidence="2">
    <location>
        <position position="1"/>
    </location>
</feature>
<feature type="region of interest" description="Disordered" evidence="1">
    <location>
        <begin position="69"/>
        <end position="132"/>
    </location>
</feature>
<comment type="caution">
    <text evidence="2">The sequence shown here is derived from an EMBL/GenBank/DDBJ whole genome shotgun (WGS) entry which is preliminary data.</text>
</comment>
<keyword evidence="3" id="KW-1185">Reference proteome</keyword>
<evidence type="ECO:0000256" key="1">
    <source>
        <dbReference type="SAM" id="MobiDB-lite"/>
    </source>
</evidence>
<feature type="compositionally biased region" description="Low complexity" evidence="1">
    <location>
        <begin position="86"/>
        <end position="113"/>
    </location>
</feature>